<proteinExistence type="predicted"/>
<evidence type="ECO:0000313" key="2">
    <source>
        <dbReference type="Proteomes" id="UP000280417"/>
    </source>
</evidence>
<name>A0A662DLJ4_UNCAE</name>
<gene>
    <name evidence="1" type="ORF">DRJ04_01280</name>
</gene>
<organism evidence="1 2">
    <name type="scientific">Aerophobetes bacterium</name>
    <dbReference type="NCBI Taxonomy" id="2030807"/>
    <lineage>
        <taxon>Bacteria</taxon>
        <taxon>Candidatus Aerophobota</taxon>
    </lineage>
</organism>
<dbReference type="EMBL" id="QMQA01000020">
    <property type="protein sequence ID" value="RLE15012.1"/>
    <property type="molecule type" value="Genomic_DNA"/>
</dbReference>
<comment type="caution">
    <text evidence="1">The sequence shown here is derived from an EMBL/GenBank/DDBJ whole genome shotgun (WGS) entry which is preliminary data.</text>
</comment>
<reference evidence="1 2" key="1">
    <citation type="submission" date="2018-06" db="EMBL/GenBank/DDBJ databases">
        <title>Extensive metabolic versatility and redundancy in microbially diverse, dynamic hydrothermal sediments.</title>
        <authorList>
            <person name="Dombrowski N."/>
            <person name="Teske A."/>
            <person name="Baker B.J."/>
        </authorList>
    </citation>
    <scope>NUCLEOTIDE SEQUENCE [LARGE SCALE GENOMIC DNA]</scope>
    <source>
        <strain evidence="1">B3_G15</strain>
    </source>
</reference>
<dbReference type="Proteomes" id="UP000280417">
    <property type="component" value="Unassembled WGS sequence"/>
</dbReference>
<evidence type="ECO:0000313" key="1">
    <source>
        <dbReference type="EMBL" id="RLE15012.1"/>
    </source>
</evidence>
<sequence length="83" mass="9364">MEKGNKASFEENLTKKVKQIFLDQGIDLVGITPAQRLTGAPEGRRAEDILSTAKNVIVAAVHVLDSVYDLPYTRYEYTNQFLY</sequence>
<protein>
    <submittedName>
        <fullName evidence="1">Uncharacterized protein</fullName>
    </submittedName>
</protein>
<accession>A0A662DLJ4</accession>
<dbReference type="AlphaFoldDB" id="A0A662DLJ4"/>